<evidence type="ECO:0000256" key="1">
    <source>
        <dbReference type="ARBA" id="ARBA00022490"/>
    </source>
</evidence>
<dbReference type="Gene3D" id="2.30.30.240">
    <property type="entry name" value="PRC-barrel domain"/>
    <property type="match status" value="1"/>
</dbReference>
<evidence type="ECO:0000256" key="4">
    <source>
        <dbReference type="ARBA" id="ARBA00023186"/>
    </source>
</evidence>
<dbReference type="GO" id="GO:0005840">
    <property type="term" value="C:ribosome"/>
    <property type="evidence" value="ECO:0007669"/>
    <property type="project" value="InterPro"/>
</dbReference>
<evidence type="ECO:0000259" key="6">
    <source>
        <dbReference type="Pfam" id="PF01782"/>
    </source>
</evidence>
<accession>A0A4R3L4R8</accession>
<dbReference type="SUPFAM" id="SSF50447">
    <property type="entry name" value="Translation proteins"/>
    <property type="match status" value="1"/>
</dbReference>
<protein>
    <recommendedName>
        <fullName evidence="5">Ribosome maturation factor RimM</fullName>
    </recommendedName>
</protein>
<comment type="subunit">
    <text evidence="5">Binds ribosomal protein uS19.</text>
</comment>
<dbReference type="SUPFAM" id="SSF50346">
    <property type="entry name" value="PRC-barrel domain"/>
    <property type="match status" value="1"/>
</dbReference>
<dbReference type="InterPro" id="IPR056792">
    <property type="entry name" value="PRC_RimM"/>
</dbReference>
<evidence type="ECO:0000256" key="3">
    <source>
        <dbReference type="ARBA" id="ARBA00022552"/>
    </source>
</evidence>
<dbReference type="InterPro" id="IPR011961">
    <property type="entry name" value="RimM"/>
</dbReference>
<dbReference type="RefSeq" id="WP_131926250.1">
    <property type="nucleotide sequence ID" value="NZ_SMAG01000009.1"/>
</dbReference>
<dbReference type="AlphaFoldDB" id="A0A4R3L4R8"/>
<dbReference type="NCBIfam" id="TIGR02273">
    <property type="entry name" value="16S_RimM"/>
    <property type="match status" value="1"/>
</dbReference>
<comment type="caution">
    <text evidence="8">The sequence shown here is derived from an EMBL/GenBank/DDBJ whole genome shotgun (WGS) entry which is preliminary data.</text>
</comment>
<dbReference type="InterPro" id="IPR009000">
    <property type="entry name" value="Transl_B-barrel_sf"/>
</dbReference>
<comment type="similarity">
    <text evidence="5">Belongs to the RimM family.</text>
</comment>
<proteinExistence type="inferred from homology"/>
<keyword evidence="9" id="KW-1185">Reference proteome</keyword>
<keyword evidence="4 5" id="KW-0143">Chaperone</keyword>
<organism evidence="8 9">
    <name type="scientific">Hazenella coriacea</name>
    <dbReference type="NCBI Taxonomy" id="1179467"/>
    <lineage>
        <taxon>Bacteria</taxon>
        <taxon>Bacillati</taxon>
        <taxon>Bacillota</taxon>
        <taxon>Bacilli</taxon>
        <taxon>Bacillales</taxon>
        <taxon>Thermoactinomycetaceae</taxon>
        <taxon>Hazenella</taxon>
    </lineage>
</organism>
<dbReference type="InterPro" id="IPR011033">
    <property type="entry name" value="PRC_barrel-like_sf"/>
</dbReference>
<dbReference type="EMBL" id="SMAG01000009">
    <property type="protein sequence ID" value="TCS93124.1"/>
    <property type="molecule type" value="Genomic_DNA"/>
</dbReference>
<dbReference type="OrthoDB" id="9810331at2"/>
<dbReference type="Proteomes" id="UP000294937">
    <property type="component" value="Unassembled WGS sequence"/>
</dbReference>
<evidence type="ECO:0000256" key="5">
    <source>
        <dbReference type="HAMAP-Rule" id="MF_00014"/>
    </source>
</evidence>
<dbReference type="HAMAP" id="MF_00014">
    <property type="entry name" value="Ribosome_mat_RimM"/>
    <property type="match status" value="1"/>
</dbReference>
<feature type="domain" description="Ribosome maturation factor RimM PRC barrel" evidence="7">
    <location>
        <begin position="107"/>
        <end position="175"/>
    </location>
</feature>
<dbReference type="GO" id="GO:0043022">
    <property type="term" value="F:ribosome binding"/>
    <property type="evidence" value="ECO:0007669"/>
    <property type="project" value="InterPro"/>
</dbReference>
<dbReference type="Gene3D" id="2.40.30.60">
    <property type="entry name" value="RimM"/>
    <property type="match status" value="1"/>
</dbReference>
<comment type="function">
    <text evidence="5">An accessory protein needed during the final step in the assembly of 30S ribosomal subunit, possibly for assembly of the head region. Essential for efficient processing of 16S rRNA. May be needed both before and after RbfA during the maturation of 16S rRNA. It has affinity for free ribosomal 30S subunits but not for 70S ribosomes.</text>
</comment>
<dbReference type="GO" id="GO:0006364">
    <property type="term" value="P:rRNA processing"/>
    <property type="evidence" value="ECO:0007669"/>
    <property type="project" value="UniProtKB-UniRule"/>
</dbReference>
<dbReference type="InterPro" id="IPR036976">
    <property type="entry name" value="RimM_N_sf"/>
</dbReference>
<dbReference type="PANTHER" id="PTHR33692:SF1">
    <property type="entry name" value="RIBOSOME MATURATION FACTOR RIMM"/>
    <property type="match status" value="1"/>
</dbReference>
<evidence type="ECO:0000256" key="2">
    <source>
        <dbReference type="ARBA" id="ARBA00022517"/>
    </source>
</evidence>
<keyword evidence="2 5" id="KW-0690">Ribosome biogenesis</keyword>
<keyword evidence="1 5" id="KW-0963">Cytoplasm</keyword>
<gene>
    <name evidence="5" type="primary">rimM</name>
    <name evidence="8" type="ORF">EDD58_10966</name>
</gene>
<evidence type="ECO:0000313" key="8">
    <source>
        <dbReference type="EMBL" id="TCS93124.1"/>
    </source>
</evidence>
<sequence length="177" mass="20284">MDLTGYLKVGRLVGTHGIRGEVRVLSDTDFPEHRFALGNQLFLMHPQLVEPFPLTIQVCRPHKSALLIKFREWDNINQAEPYKGGLLVVKSDDLVPVNEDEGEYYFHQIIGCEVITTDGRHLGKVKEILPLPANDVWVVDDRESKKEILLPFIEEVVKEVNVEQKRITIQWMEGLGE</sequence>
<comment type="subcellular location">
    <subcellularLocation>
        <location evidence="5">Cytoplasm</location>
    </subcellularLocation>
</comment>
<reference evidence="8 9" key="1">
    <citation type="submission" date="2019-03" db="EMBL/GenBank/DDBJ databases">
        <title>Genomic Encyclopedia of Type Strains, Phase IV (KMG-IV): sequencing the most valuable type-strain genomes for metagenomic binning, comparative biology and taxonomic classification.</title>
        <authorList>
            <person name="Goeker M."/>
        </authorList>
    </citation>
    <scope>NUCLEOTIDE SEQUENCE [LARGE SCALE GENOMIC DNA]</scope>
    <source>
        <strain evidence="8 9">DSM 45707</strain>
    </source>
</reference>
<dbReference type="InterPro" id="IPR002676">
    <property type="entry name" value="RimM_N"/>
</dbReference>
<dbReference type="Pfam" id="PF01782">
    <property type="entry name" value="RimM"/>
    <property type="match status" value="1"/>
</dbReference>
<dbReference type="Pfam" id="PF24986">
    <property type="entry name" value="PRC_RimM"/>
    <property type="match status" value="1"/>
</dbReference>
<feature type="domain" description="RimM N-terminal" evidence="6">
    <location>
        <begin position="9"/>
        <end position="92"/>
    </location>
</feature>
<name>A0A4R3L4R8_9BACL</name>
<keyword evidence="3 5" id="KW-0698">rRNA processing</keyword>
<comment type="domain">
    <text evidence="5">The PRC barrel domain binds ribosomal protein uS19.</text>
</comment>
<evidence type="ECO:0000259" key="7">
    <source>
        <dbReference type="Pfam" id="PF24986"/>
    </source>
</evidence>
<evidence type="ECO:0000313" key="9">
    <source>
        <dbReference type="Proteomes" id="UP000294937"/>
    </source>
</evidence>
<dbReference type="GO" id="GO:0042274">
    <property type="term" value="P:ribosomal small subunit biogenesis"/>
    <property type="evidence" value="ECO:0007669"/>
    <property type="project" value="UniProtKB-UniRule"/>
</dbReference>
<dbReference type="PANTHER" id="PTHR33692">
    <property type="entry name" value="RIBOSOME MATURATION FACTOR RIMM"/>
    <property type="match status" value="1"/>
</dbReference>
<dbReference type="GO" id="GO:0005737">
    <property type="term" value="C:cytoplasm"/>
    <property type="evidence" value="ECO:0007669"/>
    <property type="project" value="UniProtKB-SubCell"/>
</dbReference>